<dbReference type="PANTHER" id="PTHR21573">
    <property type="entry name" value="ER MEMBRANE PROTEIN COMPLEX SUBUNIT 1"/>
    <property type="match status" value="1"/>
</dbReference>
<evidence type="ECO:0000256" key="3">
    <source>
        <dbReference type="ARBA" id="ARBA00011276"/>
    </source>
</evidence>
<dbReference type="InterPro" id="IPR011678">
    <property type="entry name" value="EMC1_C"/>
</dbReference>
<dbReference type="AlphaFoldDB" id="A0A4C1ZSW8"/>
<dbReference type="Pfam" id="PF07774">
    <property type="entry name" value="EMC1_C"/>
    <property type="match status" value="1"/>
</dbReference>
<keyword evidence="15" id="KW-1185">Reference proteome</keyword>
<comment type="subcellular location">
    <subcellularLocation>
        <location evidence="1">Endoplasmic reticulum membrane</location>
        <topology evidence="1">Single-pass type I membrane protein</topology>
    </subcellularLocation>
</comment>
<comment type="caution">
    <text evidence="14">The sequence shown here is derived from an EMBL/GenBank/DDBJ whole genome shotgun (WGS) entry which is preliminary data.</text>
</comment>
<dbReference type="InterPro" id="IPR026895">
    <property type="entry name" value="EMC1"/>
</dbReference>
<dbReference type="GO" id="GO:0072546">
    <property type="term" value="C:EMC complex"/>
    <property type="evidence" value="ECO:0007669"/>
    <property type="project" value="InterPro"/>
</dbReference>
<evidence type="ECO:0000256" key="11">
    <source>
        <dbReference type="SAM" id="Phobius"/>
    </source>
</evidence>
<name>A0A4C1ZSW8_EUMVA</name>
<evidence type="ECO:0000256" key="5">
    <source>
        <dbReference type="ARBA" id="ARBA00022692"/>
    </source>
</evidence>
<keyword evidence="5 11" id="KW-0812">Transmembrane</keyword>
<evidence type="ECO:0000259" key="12">
    <source>
        <dbReference type="Pfam" id="PF07774"/>
    </source>
</evidence>
<dbReference type="InterPro" id="IPR058545">
    <property type="entry name" value="Beta-prop_EMC1_1st"/>
</dbReference>
<evidence type="ECO:0000256" key="6">
    <source>
        <dbReference type="ARBA" id="ARBA00022729"/>
    </source>
</evidence>
<keyword evidence="9 11" id="KW-0472">Membrane</keyword>
<sequence>MARWISTIKTWRQTYVGRLKFAQFDTVSTAKKIIVATEENVLAALNLKTGQVVWRHVLESASNSNIQLLHVSDRVLTVSGSNPYLIRGWETASGVLLWEWSLTLQNDKQSEFSEWWVHQGMLVHVLPVFGSHLEVTMYNMLNGQNKGHTSKMPAVWSNERCVFAAPYYTCVSGSQGNHLLLSLDVASNVVQFISKPLSSLIDLSDSKGVLSTFEGNSIVPGVIIDNQVLVIIKDNEFKVPNIGMANRDVSVTIADSPTGPTLLQTWYEDDKGYFLTAHDLATSKEILNIKSKEQQLSVPNPEFLSVMCTRTAREQYVCRILVTSDDDSVNLLQQEGRVLWTREEALTNVVAVEFVDLPVSDLEAAIESEFDQKEGSVWGVFIRRIQTQMAQLKAFVKGGPGEGSTDTLLRDYFNLHKIIFVVTEVGKVFGIDNLSGNILWQRYERHLDSSEALVFTRRSARHPPHDAYVTIVGRHEESGNGLLISLNPITGEPIGEKSLHLDYKLQQSALLHCSDPEYLRALILLDLEGNVQVLPMSSEPLVEDMYMYVAEKDAAAVRGYALRYDGQVSESAWPKRNHKSATVNAVQTWSMSLGGVGVRLVRALGKEPRERVHSPGRVLADRSVLYKYLNPNLVLFITEAPDYVHKDIVTVWLVDVVSGAVVWSQVHRRARASAHAVHTENMIAYAYYNDKHRRTEIASVELYTGRERWWWTRSSWEGAGGRAPRVERQAYVLPASLSAAAHTTTLRALTDRHVLLALSTGAIVELPWAYLEPRRGLAVGVGDAREEGVLPYTPELPLPAEAVINYNHTLGRVVALHTAPSGLESTCLVLATGLDLFYTRVAPSKTFDLLKDDFDYSLIVVVLAALVVATYSTKYFAARKTLKQAWNQHKQNVYTLAAGMLAVILKLCMSEQLVHDGVLRTFHANKAHLQEIADSHIHQGARSVKTTNTTSLDRPLSCNGQRATKTLLRQPQITTDRHACHRGRFEGQRKEIKVQTMQFLIRNRDYGN</sequence>
<dbReference type="InterPro" id="IPR015943">
    <property type="entry name" value="WD40/YVTN_repeat-like_dom_sf"/>
</dbReference>
<dbReference type="Pfam" id="PF25293">
    <property type="entry name" value="Beta-prop_EMC1_N"/>
    <property type="match status" value="1"/>
</dbReference>
<evidence type="ECO:0000256" key="4">
    <source>
        <dbReference type="ARBA" id="ARBA00020824"/>
    </source>
</evidence>
<dbReference type="Proteomes" id="UP000299102">
    <property type="component" value="Unassembled WGS sequence"/>
</dbReference>
<evidence type="ECO:0000256" key="8">
    <source>
        <dbReference type="ARBA" id="ARBA00022989"/>
    </source>
</evidence>
<keyword evidence="10" id="KW-0325">Glycoprotein</keyword>
<proteinExistence type="inferred from homology"/>
<dbReference type="EMBL" id="BGZK01002060">
    <property type="protein sequence ID" value="GBP90129.1"/>
    <property type="molecule type" value="Genomic_DNA"/>
</dbReference>
<feature type="domain" description="ER membrane protein complex subunit 1 C-terminal" evidence="12">
    <location>
        <begin position="679"/>
        <end position="886"/>
    </location>
</feature>
<evidence type="ECO:0000256" key="2">
    <source>
        <dbReference type="ARBA" id="ARBA00007904"/>
    </source>
</evidence>
<evidence type="ECO:0000256" key="7">
    <source>
        <dbReference type="ARBA" id="ARBA00022824"/>
    </source>
</evidence>
<gene>
    <name evidence="14" type="primary">EMC1</name>
    <name evidence="14" type="ORF">EVAR_68628_1</name>
</gene>
<comment type="subunit">
    <text evidence="3">Component of the ER membrane protein complex (EMC).</text>
</comment>
<dbReference type="GO" id="GO:0034975">
    <property type="term" value="P:protein folding in endoplasmic reticulum"/>
    <property type="evidence" value="ECO:0007669"/>
    <property type="project" value="TreeGrafter"/>
</dbReference>
<dbReference type="PANTHER" id="PTHR21573:SF0">
    <property type="entry name" value="ER MEMBRANE PROTEIN COMPLEX SUBUNIT 1"/>
    <property type="match status" value="1"/>
</dbReference>
<evidence type="ECO:0000256" key="1">
    <source>
        <dbReference type="ARBA" id="ARBA00004115"/>
    </source>
</evidence>
<evidence type="ECO:0000256" key="9">
    <source>
        <dbReference type="ARBA" id="ARBA00023136"/>
    </source>
</evidence>
<feature type="transmembrane region" description="Helical" evidence="11">
    <location>
        <begin position="854"/>
        <end position="872"/>
    </location>
</feature>
<accession>A0A4C1ZSW8</accession>
<organism evidence="14 15">
    <name type="scientific">Eumeta variegata</name>
    <name type="common">Bagworm moth</name>
    <name type="synonym">Eumeta japonica</name>
    <dbReference type="NCBI Taxonomy" id="151549"/>
    <lineage>
        <taxon>Eukaryota</taxon>
        <taxon>Metazoa</taxon>
        <taxon>Ecdysozoa</taxon>
        <taxon>Arthropoda</taxon>
        <taxon>Hexapoda</taxon>
        <taxon>Insecta</taxon>
        <taxon>Pterygota</taxon>
        <taxon>Neoptera</taxon>
        <taxon>Endopterygota</taxon>
        <taxon>Lepidoptera</taxon>
        <taxon>Glossata</taxon>
        <taxon>Ditrysia</taxon>
        <taxon>Tineoidea</taxon>
        <taxon>Psychidae</taxon>
        <taxon>Oiketicinae</taxon>
        <taxon>Eumeta</taxon>
    </lineage>
</organism>
<dbReference type="Gene3D" id="2.130.10.10">
    <property type="entry name" value="YVTN repeat-like/Quinoprotein amine dehydrogenase"/>
    <property type="match status" value="1"/>
</dbReference>
<keyword evidence="6" id="KW-0732">Signal</keyword>
<dbReference type="OrthoDB" id="28092at2759"/>
<dbReference type="STRING" id="151549.A0A4C1ZSW8"/>
<evidence type="ECO:0000259" key="13">
    <source>
        <dbReference type="Pfam" id="PF25293"/>
    </source>
</evidence>
<keyword evidence="7" id="KW-0256">Endoplasmic reticulum</keyword>
<evidence type="ECO:0000313" key="14">
    <source>
        <dbReference type="EMBL" id="GBP90129.1"/>
    </source>
</evidence>
<keyword evidence="8 11" id="KW-1133">Transmembrane helix</keyword>
<reference evidence="14 15" key="1">
    <citation type="journal article" date="2019" name="Commun. Biol.">
        <title>The bagworm genome reveals a unique fibroin gene that provides high tensile strength.</title>
        <authorList>
            <person name="Kono N."/>
            <person name="Nakamura H."/>
            <person name="Ohtoshi R."/>
            <person name="Tomita M."/>
            <person name="Numata K."/>
            <person name="Arakawa K."/>
        </authorList>
    </citation>
    <scope>NUCLEOTIDE SEQUENCE [LARGE SCALE GENOMIC DNA]</scope>
</reference>
<dbReference type="SUPFAM" id="SSF50998">
    <property type="entry name" value="Quinoprotein alcohol dehydrogenase-like"/>
    <property type="match status" value="1"/>
</dbReference>
<feature type="domain" description="EMC1 first beta-propeller" evidence="13">
    <location>
        <begin position="11"/>
        <end position="109"/>
    </location>
</feature>
<comment type="similarity">
    <text evidence="2">Belongs to the EMC1 family.</text>
</comment>
<dbReference type="InterPro" id="IPR011047">
    <property type="entry name" value="Quinoprotein_ADH-like_sf"/>
</dbReference>
<protein>
    <recommendedName>
        <fullName evidence="4">ER membrane protein complex subunit 1</fullName>
    </recommendedName>
</protein>
<evidence type="ECO:0000256" key="10">
    <source>
        <dbReference type="ARBA" id="ARBA00023180"/>
    </source>
</evidence>
<evidence type="ECO:0000313" key="15">
    <source>
        <dbReference type="Proteomes" id="UP000299102"/>
    </source>
</evidence>